<dbReference type="InterPro" id="IPR009404">
    <property type="entry name" value="Corona_5a"/>
</dbReference>
<name>A0A1P8SSZ6_9GAMC</name>
<dbReference type="Pfam" id="PF06336">
    <property type="entry name" value="Corona_5a"/>
    <property type="match status" value="1"/>
</dbReference>
<dbReference type="EMBL" id="KX236016">
    <property type="protein sequence ID" value="APY26884.1"/>
    <property type="molecule type" value="Genomic_RNA"/>
</dbReference>
<organism evidence="1">
    <name type="scientific">Infectious bronchitis virus</name>
    <dbReference type="NCBI Taxonomy" id="11120"/>
    <lineage>
        <taxon>Viruses</taxon>
        <taxon>Riboviria</taxon>
        <taxon>Orthornavirae</taxon>
        <taxon>Pisuviricota</taxon>
        <taxon>Pisoniviricetes</taxon>
        <taxon>Nidovirales</taxon>
        <taxon>Cornidovirineae</taxon>
        <taxon>Coronaviridae</taxon>
        <taxon>Orthocoronavirinae</taxon>
        <taxon>Gammacoronavirus</taxon>
        <taxon>Igacovirus</taxon>
        <taxon>Gammacoronavirus galli</taxon>
        <taxon>Avian coronavirus</taxon>
    </lineage>
</organism>
<protein>
    <submittedName>
        <fullName evidence="1">ORF5a</fullName>
    </submittedName>
</protein>
<evidence type="ECO:0000313" key="1">
    <source>
        <dbReference type="EMBL" id="APY26884.1"/>
    </source>
</evidence>
<sequence length="65" mass="7448">MKWLSSLGRAFTSCYKSLLLTQLRVLDRLTLEHGPGRVLACTRRVLLVQLDLVYRLAYTPNQSLV</sequence>
<reference evidence="1" key="1">
    <citation type="submission" date="2016-05" db="EMBL/GenBank/DDBJ databases">
        <authorList>
            <person name="Lavstsen T."/>
            <person name="Jespersen J.S."/>
        </authorList>
    </citation>
    <scope>NUCLEOTIDE SEQUENCE</scope>
    <source>
        <strain evidence="1">Ck/CH/LHB/090921</strain>
    </source>
</reference>
<gene>
    <name evidence="1" type="primary">5a</name>
</gene>
<accession>A0A1P8SSZ6</accession>
<proteinExistence type="predicted"/>